<dbReference type="Proteomes" id="UP001597541">
    <property type="component" value="Unassembled WGS sequence"/>
</dbReference>
<name>A0ABW5PHP3_9BACL</name>
<dbReference type="EMBL" id="JBHUME010000014">
    <property type="protein sequence ID" value="MFD2614798.1"/>
    <property type="molecule type" value="Genomic_DNA"/>
</dbReference>
<proteinExistence type="predicted"/>
<sequence>MTASGAFDRVLIERAKTKVQFIQLDLARRIQQTRVRAEEALAWVQPLASDAMQMDRIQQR</sequence>
<gene>
    <name evidence="1" type="ORF">ACFSUF_20495</name>
</gene>
<accession>A0ABW5PHP3</accession>
<reference evidence="2" key="1">
    <citation type="journal article" date="2019" name="Int. J. Syst. Evol. Microbiol.">
        <title>The Global Catalogue of Microorganisms (GCM) 10K type strain sequencing project: providing services to taxonomists for standard genome sequencing and annotation.</title>
        <authorList>
            <consortium name="The Broad Institute Genomics Platform"/>
            <consortium name="The Broad Institute Genome Sequencing Center for Infectious Disease"/>
            <person name="Wu L."/>
            <person name="Ma J."/>
        </authorList>
    </citation>
    <scope>NUCLEOTIDE SEQUENCE [LARGE SCALE GENOMIC DNA]</scope>
    <source>
        <strain evidence="2">KCTC 3950</strain>
    </source>
</reference>
<keyword evidence="2" id="KW-1185">Reference proteome</keyword>
<organism evidence="1 2">
    <name type="scientific">Paenibacillus gansuensis</name>
    <dbReference type="NCBI Taxonomy" id="306542"/>
    <lineage>
        <taxon>Bacteria</taxon>
        <taxon>Bacillati</taxon>
        <taxon>Bacillota</taxon>
        <taxon>Bacilli</taxon>
        <taxon>Bacillales</taxon>
        <taxon>Paenibacillaceae</taxon>
        <taxon>Paenibacillus</taxon>
    </lineage>
</organism>
<evidence type="ECO:0000313" key="2">
    <source>
        <dbReference type="Proteomes" id="UP001597541"/>
    </source>
</evidence>
<evidence type="ECO:0000313" key="1">
    <source>
        <dbReference type="EMBL" id="MFD2614798.1"/>
    </source>
</evidence>
<comment type="caution">
    <text evidence="1">The sequence shown here is derived from an EMBL/GenBank/DDBJ whole genome shotgun (WGS) entry which is preliminary data.</text>
</comment>
<protein>
    <submittedName>
        <fullName evidence="1">Uncharacterized protein</fullName>
    </submittedName>
</protein>
<dbReference type="RefSeq" id="WP_377606063.1">
    <property type="nucleotide sequence ID" value="NZ_JBHUME010000014.1"/>
</dbReference>